<organism evidence="1 2">
    <name type="scientific">Mucuna pruriens</name>
    <name type="common">Velvet bean</name>
    <name type="synonym">Dolichos pruriens</name>
    <dbReference type="NCBI Taxonomy" id="157652"/>
    <lineage>
        <taxon>Eukaryota</taxon>
        <taxon>Viridiplantae</taxon>
        <taxon>Streptophyta</taxon>
        <taxon>Embryophyta</taxon>
        <taxon>Tracheophyta</taxon>
        <taxon>Spermatophyta</taxon>
        <taxon>Magnoliopsida</taxon>
        <taxon>eudicotyledons</taxon>
        <taxon>Gunneridae</taxon>
        <taxon>Pentapetalae</taxon>
        <taxon>rosids</taxon>
        <taxon>fabids</taxon>
        <taxon>Fabales</taxon>
        <taxon>Fabaceae</taxon>
        <taxon>Papilionoideae</taxon>
        <taxon>50 kb inversion clade</taxon>
        <taxon>NPAAA clade</taxon>
        <taxon>indigoferoid/millettioid clade</taxon>
        <taxon>Phaseoleae</taxon>
        <taxon>Mucuna</taxon>
    </lineage>
</organism>
<dbReference type="PANTHER" id="PTHR33067">
    <property type="entry name" value="RNA-DIRECTED DNA POLYMERASE-RELATED"/>
    <property type="match status" value="1"/>
</dbReference>
<dbReference type="AlphaFoldDB" id="A0A371HTQ3"/>
<feature type="non-terminal residue" evidence="1">
    <location>
        <position position="1"/>
    </location>
</feature>
<sequence length="200" mass="22693">MCWSVRRQAPIWKAVVIIPAESKSSAACSTKVWTSRDYVESESGQLLVVDFPANYFPADFYVLDMEDDASEEGSTLILGQPFFMIVKTKIDVHVGTLSMEIEDTYVEFNIFEALKHPTKDHSTFGIDTIDELSQSTNSINSRKNVSPQPQTTELKSLPEHLKYSYLGDNQQFSVIIANNLNEEQEENLLEVLKKHKRAIN</sequence>
<reference evidence="1" key="1">
    <citation type="submission" date="2018-05" db="EMBL/GenBank/DDBJ databases">
        <title>Draft genome of Mucuna pruriens seed.</title>
        <authorList>
            <person name="Nnadi N.E."/>
            <person name="Vos R."/>
            <person name="Hasami M.H."/>
            <person name="Devisetty U.K."/>
            <person name="Aguiy J.C."/>
        </authorList>
    </citation>
    <scope>NUCLEOTIDE SEQUENCE [LARGE SCALE GENOMIC DNA]</scope>
    <source>
        <strain evidence="1">JCA_2017</strain>
    </source>
</reference>
<accession>A0A371HTQ3</accession>
<comment type="caution">
    <text evidence="1">The sequence shown here is derived from an EMBL/GenBank/DDBJ whole genome shotgun (WGS) entry which is preliminary data.</text>
</comment>
<dbReference type="Proteomes" id="UP000257109">
    <property type="component" value="Unassembled WGS sequence"/>
</dbReference>
<proteinExistence type="predicted"/>
<dbReference type="PANTHER" id="PTHR33067:SF9">
    <property type="entry name" value="RNA-DIRECTED DNA POLYMERASE"/>
    <property type="match status" value="1"/>
</dbReference>
<dbReference type="OrthoDB" id="1744168at2759"/>
<evidence type="ECO:0000313" key="2">
    <source>
        <dbReference type="Proteomes" id="UP000257109"/>
    </source>
</evidence>
<keyword evidence="2" id="KW-1185">Reference proteome</keyword>
<evidence type="ECO:0000313" key="1">
    <source>
        <dbReference type="EMBL" id="RDY06074.1"/>
    </source>
</evidence>
<gene>
    <name evidence="1" type="ORF">CR513_10010</name>
</gene>
<dbReference type="EMBL" id="QJKJ01001757">
    <property type="protein sequence ID" value="RDY06074.1"/>
    <property type="molecule type" value="Genomic_DNA"/>
</dbReference>
<name>A0A371HTQ3_MUCPR</name>
<protein>
    <submittedName>
        <fullName evidence="1">Uncharacterized protein</fullName>
    </submittedName>
</protein>